<dbReference type="InterPro" id="IPR018764">
    <property type="entry name" value="RskA_C"/>
</dbReference>
<feature type="region of interest" description="Disordered" evidence="1">
    <location>
        <begin position="103"/>
        <end position="122"/>
    </location>
</feature>
<dbReference type="PANTHER" id="PTHR37461">
    <property type="entry name" value="ANTI-SIGMA-K FACTOR RSKA"/>
    <property type="match status" value="1"/>
</dbReference>
<feature type="domain" description="Anti-sigma K factor RskA C-terminal" evidence="2">
    <location>
        <begin position="8"/>
        <end position="115"/>
    </location>
</feature>
<proteinExistence type="predicted"/>
<accession>A0ABM8HFZ4</accession>
<evidence type="ECO:0000313" key="3">
    <source>
        <dbReference type="EMBL" id="BDZ59883.1"/>
    </source>
</evidence>
<gene>
    <name evidence="3" type="ORF">GCM10025872_35400</name>
</gene>
<dbReference type="PANTHER" id="PTHR37461:SF1">
    <property type="entry name" value="ANTI-SIGMA-K FACTOR RSKA"/>
    <property type="match status" value="1"/>
</dbReference>
<protein>
    <recommendedName>
        <fullName evidence="2">Anti-sigma K factor RskA C-terminal domain-containing protein</fullName>
    </recommendedName>
</protein>
<reference evidence="3" key="1">
    <citation type="journal article" date="2014" name="Int. J. Syst. Evol. Microbiol.">
        <title>Complete genome of a new Firmicutes species belonging to the dominant human colonic microbiota ('Ruminococcus bicirculans') reveals two chromosomes and a selective capacity to utilize plant glucans.</title>
        <authorList>
            <consortium name="NISC Comparative Sequencing Program"/>
            <person name="Wegmann U."/>
            <person name="Louis P."/>
            <person name="Goesmann A."/>
            <person name="Henrissat B."/>
            <person name="Duncan S.H."/>
            <person name="Flint H.J."/>
        </authorList>
    </citation>
    <scope>NUCLEOTIDE SEQUENCE</scope>
    <source>
        <strain evidence="3">NBRC 110608</strain>
    </source>
</reference>
<organism evidence="3">
    <name type="scientific">Barrientosiimonas endolithica</name>
    <dbReference type="NCBI Taxonomy" id="1535208"/>
    <lineage>
        <taxon>Bacteria</taxon>
        <taxon>Bacillati</taxon>
        <taxon>Actinomycetota</taxon>
        <taxon>Actinomycetes</taxon>
        <taxon>Micrococcales</taxon>
        <taxon>Dermacoccaceae</taxon>
        <taxon>Barrientosiimonas</taxon>
    </lineage>
</organism>
<evidence type="ECO:0000259" key="2">
    <source>
        <dbReference type="Pfam" id="PF10099"/>
    </source>
</evidence>
<sequence>MGLPDPTQVAVTQVTDAPDARQYTMRMADGSVTIFRSPSQARAVLHSTSLPNAPAGRAYQMWLQQPDGSMVSAGLVPRSEDGTVTMLLSGDAAQAVGAGMTVEPAGGSRQPTSEPLGLVEFR</sequence>
<dbReference type="Pfam" id="PF10099">
    <property type="entry name" value="RskA_C"/>
    <property type="match status" value="1"/>
</dbReference>
<dbReference type="InterPro" id="IPR051474">
    <property type="entry name" value="Anti-sigma-K/W_factor"/>
</dbReference>
<evidence type="ECO:0000256" key="1">
    <source>
        <dbReference type="SAM" id="MobiDB-lite"/>
    </source>
</evidence>
<dbReference type="EMBL" id="AP027735">
    <property type="protein sequence ID" value="BDZ59883.1"/>
    <property type="molecule type" value="Genomic_DNA"/>
</dbReference>
<reference evidence="3" key="2">
    <citation type="submission" date="2023-02" db="EMBL/GenBank/DDBJ databases">
        <authorList>
            <person name="Sun Q."/>
            <person name="Mori K."/>
        </authorList>
    </citation>
    <scope>NUCLEOTIDE SEQUENCE</scope>
    <source>
        <strain evidence="3">NBRC 110608</strain>
    </source>
</reference>
<name>A0ABM8HFZ4_9MICO</name>